<keyword evidence="5" id="KW-0521">NADP</keyword>
<feature type="domain" description="FAD/NAD(P)-binding" evidence="9">
    <location>
        <begin position="153"/>
        <end position="510"/>
    </location>
</feature>
<dbReference type="Gene3D" id="3.50.50.100">
    <property type="match status" value="1"/>
</dbReference>
<evidence type="ECO:0000256" key="2">
    <source>
        <dbReference type="ARBA" id="ARBA00005272"/>
    </source>
</evidence>
<dbReference type="InterPro" id="IPR023753">
    <property type="entry name" value="FAD/NAD-binding_dom"/>
</dbReference>
<comment type="cofactor">
    <cofactor evidence="1">
        <name>FAD</name>
        <dbReference type="ChEBI" id="CHEBI:57692"/>
    </cofactor>
</comment>
<dbReference type="PRINTS" id="PR00411">
    <property type="entry name" value="PNDRDTASEI"/>
</dbReference>
<sequence>ARIWSPGYLPHPLVPASSVGRRQRWRLPSPALPRPRRWSPDLPPAAAPCIRSPASLRPAGPPPPPPPPMAAALALVPALATQRPFEKVSKNLERLFLGSSRRCAVQISKSRRPPFECFARIGSRSNGDSKSISQESGGTTQFPYKWPEKLKPRICILGGGFGGLYTALRLESLAWTDDKKPQVLLVDKSEHFVFKPMLYEILSGEVEPWEIAPSFTDLLANTSVQFVKDKVKFIQPSDHFGSNGSGKSLSGGSVHLESGIIIEYDWLVLALGADAKLDAVPGAAEFAFPFSSLADACKVDNMLTTLERARFGKDSSPIRVAIVGCGYSGVELAATISERLQDKGIVQAINVETTICPTAPSGNREAALRVLSSRNIQLFLGYFVSCIRGSFCTDDSNSASRLTEETFQDSGKTHQRFILDLQPAQRGLQSRNIEADIVLWTVGSKPLIPQQETYDYRCLIPLNGRGQAEIDDTLQVKGHPRVFAIGDSAALRDSSGRLLPATAQVAFQQADFAGWNLWAAINERPLLPFRFQNLGEMMTLGTNDAAITPSFIEGLTLDGPVGHAARKIAYLLRLPTDEHRVKVAISWLAKSAVYSIASLQSTLSKTLSS</sequence>
<dbReference type="PRINTS" id="PR00368">
    <property type="entry name" value="FADPNR"/>
</dbReference>
<evidence type="ECO:0000256" key="3">
    <source>
        <dbReference type="ARBA" id="ARBA00022630"/>
    </source>
</evidence>
<evidence type="ECO:0000256" key="4">
    <source>
        <dbReference type="ARBA" id="ARBA00022827"/>
    </source>
</evidence>
<feature type="non-terminal residue" evidence="10">
    <location>
        <position position="1"/>
    </location>
</feature>
<dbReference type="SUPFAM" id="SSF51905">
    <property type="entry name" value="FAD/NAD(P)-binding domain"/>
    <property type="match status" value="2"/>
</dbReference>
<protein>
    <recommendedName>
        <fullName evidence="8">demethylphylloquinone reductase</fullName>
        <ecNumber evidence="8">1.6.5.12</ecNumber>
    </recommendedName>
</protein>
<dbReference type="EMBL" id="GDJX01017107">
    <property type="protein sequence ID" value="JAT50829.1"/>
    <property type="molecule type" value="Transcribed_RNA"/>
</dbReference>
<organism evidence="10">
    <name type="scientific">Anthurium amnicola</name>
    <dbReference type="NCBI Taxonomy" id="1678845"/>
    <lineage>
        <taxon>Eukaryota</taxon>
        <taxon>Viridiplantae</taxon>
        <taxon>Streptophyta</taxon>
        <taxon>Embryophyta</taxon>
        <taxon>Tracheophyta</taxon>
        <taxon>Spermatophyta</taxon>
        <taxon>Magnoliopsida</taxon>
        <taxon>Liliopsida</taxon>
        <taxon>Araceae</taxon>
        <taxon>Pothoideae</taxon>
        <taxon>Potheae</taxon>
        <taxon>Anthurium</taxon>
    </lineage>
</organism>
<dbReference type="GO" id="GO:0009507">
    <property type="term" value="C:chloroplast"/>
    <property type="evidence" value="ECO:0007669"/>
    <property type="project" value="TreeGrafter"/>
</dbReference>
<accession>A0A1D1Y868</accession>
<dbReference type="GO" id="GO:0042372">
    <property type="term" value="P:phylloquinone biosynthetic process"/>
    <property type="evidence" value="ECO:0007669"/>
    <property type="project" value="TreeGrafter"/>
</dbReference>
<evidence type="ECO:0000256" key="5">
    <source>
        <dbReference type="ARBA" id="ARBA00022857"/>
    </source>
</evidence>
<comment type="similarity">
    <text evidence="2">Belongs to the NADH dehydrogenase family.</text>
</comment>
<dbReference type="AlphaFoldDB" id="A0A1D1Y868"/>
<dbReference type="PANTHER" id="PTHR42913">
    <property type="entry name" value="APOPTOSIS-INDUCING FACTOR 1"/>
    <property type="match status" value="1"/>
</dbReference>
<comment type="catalytic activity">
    <reaction evidence="7">
        <text>demethylphylloquinone + NADPH + H(+) = demethylphylloquinol + NADP(+)</text>
        <dbReference type="Rhea" id="RHEA:47744"/>
        <dbReference type="ChEBI" id="CHEBI:15378"/>
        <dbReference type="ChEBI" id="CHEBI:31087"/>
        <dbReference type="ChEBI" id="CHEBI:57783"/>
        <dbReference type="ChEBI" id="CHEBI:58349"/>
        <dbReference type="ChEBI" id="CHEBI:87844"/>
        <dbReference type="EC" id="1.6.5.12"/>
    </reaction>
</comment>
<keyword evidence="4" id="KW-0274">FAD</keyword>
<reference evidence="10" key="1">
    <citation type="submission" date="2015-07" db="EMBL/GenBank/DDBJ databases">
        <title>Transcriptome Assembly of Anthurium amnicola.</title>
        <authorList>
            <person name="Suzuki J."/>
        </authorList>
    </citation>
    <scope>NUCLEOTIDE SEQUENCE</scope>
</reference>
<dbReference type="InterPro" id="IPR051169">
    <property type="entry name" value="NADH-Q_oxidoreductase"/>
</dbReference>
<keyword evidence="6" id="KW-0560">Oxidoreductase</keyword>
<proteinExistence type="inferred from homology"/>
<dbReference type="GO" id="GO:0019646">
    <property type="term" value="P:aerobic electron transport chain"/>
    <property type="evidence" value="ECO:0007669"/>
    <property type="project" value="TreeGrafter"/>
</dbReference>
<evidence type="ECO:0000256" key="6">
    <source>
        <dbReference type="ARBA" id="ARBA00023002"/>
    </source>
</evidence>
<keyword evidence="3" id="KW-0285">Flavoprotein</keyword>
<evidence type="ECO:0000313" key="10">
    <source>
        <dbReference type="EMBL" id="JAT50829.1"/>
    </source>
</evidence>
<dbReference type="InterPro" id="IPR036188">
    <property type="entry name" value="FAD/NAD-bd_sf"/>
</dbReference>
<dbReference type="GO" id="GO:0003955">
    <property type="term" value="F:NAD(P)H dehydrogenase (quinone) activity"/>
    <property type="evidence" value="ECO:0007669"/>
    <property type="project" value="TreeGrafter"/>
</dbReference>
<evidence type="ECO:0000259" key="9">
    <source>
        <dbReference type="Pfam" id="PF07992"/>
    </source>
</evidence>
<gene>
    <name evidence="10" type="primary">NDC1_1</name>
    <name evidence="10" type="ORF">g.100023</name>
</gene>
<evidence type="ECO:0000256" key="8">
    <source>
        <dbReference type="ARBA" id="ARBA00066844"/>
    </source>
</evidence>
<dbReference type="PANTHER" id="PTHR42913:SF4">
    <property type="entry name" value="ALTERNATIVE NAD(P)H-UBIQUINONE OXIDOREDUCTASE C1, CHLOROPLASTIC_MITOCHONDRIAL"/>
    <property type="match status" value="1"/>
</dbReference>
<dbReference type="Pfam" id="PF07992">
    <property type="entry name" value="Pyr_redox_2"/>
    <property type="match status" value="1"/>
</dbReference>
<evidence type="ECO:0000256" key="7">
    <source>
        <dbReference type="ARBA" id="ARBA00052971"/>
    </source>
</evidence>
<dbReference type="FunFam" id="3.50.50.100:FF:000010">
    <property type="entry name" value="Alternative NAD(P)H-ubiquinone oxidoreductase C1, chloroplastic/mitochondrial"/>
    <property type="match status" value="1"/>
</dbReference>
<evidence type="ECO:0000256" key="1">
    <source>
        <dbReference type="ARBA" id="ARBA00001974"/>
    </source>
</evidence>
<name>A0A1D1Y868_9ARAE</name>
<dbReference type="EC" id="1.6.5.12" evidence="8"/>